<keyword evidence="2 11" id="KW-0813">Transport</keyword>
<dbReference type="PROSITE" id="PS00216">
    <property type="entry name" value="SUGAR_TRANSPORT_1"/>
    <property type="match status" value="2"/>
</dbReference>
<feature type="transmembrane region" description="Helical" evidence="12">
    <location>
        <begin position="414"/>
        <end position="435"/>
    </location>
</feature>
<dbReference type="AlphaFoldDB" id="A0A9J6BZA1"/>
<evidence type="ECO:0000256" key="1">
    <source>
        <dbReference type="ARBA" id="ARBA00004651"/>
    </source>
</evidence>
<feature type="transmembrane region" description="Helical" evidence="12">
    <location>
        <begin position="277"/>
        <end position="303"/>
    </location>
</feature>
<comment type="similarity">
    <text evidence="9">Belongs to the major facilitator superfamily. Sugar transporter (TC 2.A.1.1) family. Trehalose transporter subfamily.</text>
</comment>
<dbReference type="InterPro" id="IPR044775">
    <property type="entry name" value="MFS_ERD6/Tret1-like"/>
</dbReference>
<evidence type="ECO:0000256" key="5">
    <source>
        <dbReference type="ARBA" id="ARBA00022692"/>
    </source>
</evidence>
<accession>A0A9J6BZA1</accession>
<keyword evidence="8" id="KW-0325">Glycoprotein</keyword>
<evidence type="ECO:0000256" key="10">
    <source>
        <dbReference type="ARBA" id="ARBA00069106"/>
    </source>
</evidence>
<dbReference type="PANTHER" id="PTHR48021:SF86">
    <property type="entry name" value="FACILITATED TREHALOSE TRANSPORTER TRET1-1-LIKE PROTEIN"/>
    <property type="match status" value="1"/>
</dbReference>
<evidence type="ECO:0000256" key="9">
    <source>
        <dbReference type="ARBA" id="ARBA00024348"/>
    </source>
</evidence>
<dbReference type="InterPro" id="IPR003663">
    <property type="entry name" value="Sugar/inositol_transpt"/>
</dbReference>
<feature type="transmembrane region" description="Helical" evidence="12">
    <location>
        <begin position="447"/>
        <end position="465"/>
    </location>
</feature>
<keyword evidence="4" id="KW-0762">Sugar transport</keyword>
<dbReference type="PANTHER" id="PTHR48021">
    <property type="match status" value="1"/>
</dbReference>
<evidence type="ECO:0000256" key="2">
    <source>
        <dbReference type="ARBA" id="ARBA00022448"/>
    </source>
</evidence>
<dbReference type="PROSITE" id="PS50850">
    <property type="entry name" value="MFS"/>
    <property type="match status" value="1"/>
</dbReference>
<dbReference type="OrthoDB" id="6612291at2759"/>
<dbReference type="PROSITE" id="PS00217">
    <property type="entry name" value="SUGAR_TRANSPORT_2"/>
    <property type="match status" value="1"/>
</dbReference>
<keyword evidence="15" id="KW-1185">Reference proteome</keyword>
<dbReference type="Proteomes" id="UP001107558">
    <property type="component" value="Chromosome 2"/>
</dbReference>
<dbReference type="InterPro" id="IPR020846">
    <property type="entry name" value="MFS_dom"/>
</dbReference>
<organism evidence="14 15">
    <name type="scientific">Polypedilum vanderplanki</name>
    <name type="common">Sleeping chironomid midge</name>
    <dbReference type="NCBI Taxonomy" id="319348"/>
    <lineage>
        <taxon>Eukaryota</taxon>
        <taxon>Metazoa</taxon>
        <taxon>Ecdysozoa</taxon>
        <taxon>Arthropoda</taxon>
        <taxon>Hexapoda</taxon>
        <taxon>Insecta</taxon>
        <taxon>Pterygota</taxon>
        <taxon>Neoptera</taxon>
        <taxon>Endopterygota</taxon>
        <taxon>Diptera</taxon>
        <taxon>Nematocera</taxon>
        <taxon>Chironomoidea</taxon>
        <taxon>Chironomidae</taxon>
        <taxon>Chironominae</taxon>
        <taxon>Polypedilum</taxon>
        <taxon>Polypedilum</taxon>
    </lineage>
</organism>
<feature type="transmembrane region" description="Helical" evidence="12">
    <location>
        <begin position="85"/>
        <end position="106"/>
    </location>
</feature>
<evidence type="ECO:0000256" key="11">
    <source>
        <dbReference type="RuleBase" id="RU003346"/>
    </source>
</evidence>
<feature type="transmembrane region" description="Helical" evidence="12">
    <location>
        <begin position="139"/>
        <end position="160"/>
    </location>
</feature>
<feature type="transmembrane region" description="Helical" evidence="12">
    <location>
        <begin position="315"/>
        <end position="337"/>
    </location>
</feature>
<feature type="transmembrane region" description="Helical" evidence="12">
    <location>
        <begin position="378"/>
        <end position="402"/>
    </location>
</feature>
<dbReference type="NCBIfam" id="TIGR00879">
    <property type="entry name" value="SP"/>
    <property type="match status" value="1"/>
</dbReference>
<comment type="subcellular location">
    <subcellularLocation>
        <location evidence="1">Cell membrane</location>
        <topology evidence="1">Multi-pass membrane protein</topology>
    </subcellularLocation>
</comment>
<evidence type="ECO:0000313" key="14">
    <source>
        <dbReference type="EMBL" id="KAG5675008.1"/>
    </source>
</evidence>
<evidence type="ECO:0000256" key="6">
    <source>
        <dbReference type="ARBA" id="ARBA00022989"/>
    </source>
</evidence>
<name>A0A9J6BZA1_POLVA</name>
<dbReference type="Pfam" id="PF00083">
    <property type="entry name" value="Sugar_tr"/>
    <property type="match status" value="1"/>
</dbReference>
<feature type="transmembrane region" description="Helical" evidence="12">
    <location>
        <begin position="43"/>
        <end position="65"/>
    </location>
</feature>
<protein>
    <recommendedName>
        <fullName evidence="10">Facilitated trehalose transporter Tret1</fullName>
    </recommendedName>
</protein>
<evidence type="ECO:0000313" key="15">
    <source>
        <dbReference type="Proteomes" id="UP001107558"/>
    </source>
</evidence>
<evidence type="ECO:0000256" key="4">
    <source>
        <dbReference type="ARBA" id="ARBA00022597"/>
    </source>
</evidence>
<feature type="domain" description="Major facilitator superfamily (MFS) profile" evidence="13">
    <location>
        <begin position="43"/>
        <end position="469"/>
    </location>
</feature>
<dbReference type="CDD" id="cd17358">
    <property type="entry name" value="MFS_GLUT6_8_Class3_like"/>
    <property type="match status" value="1"/>
</dbReference>
<dbReference type="FunFam" id="1.20.1250.20:FF:000055">
    <property type="entry name" value="Facilitated trehalose transporter Tret1-2 homolog"/>
    <property type="match status" value="1"/>
</dbReference>
<sequence>MSNGRELNQYQAVRTTESDIVNQGVYSTNYKMTREKNQKWRQILVGVILSLTAVSAGTALAWTSSSNDQLSHEDSKIRVTEDEKSWIGSFLAIGAFIGALPAGVLAEKIGRKFAIIFIGIPYLISWGLISFASNVGMLYGGRLLGGIATGASCVVAPMFISEIAETSLRGALGAFFQLFISVGILFVYIVGALVDWTQLSMISAIFPVLFMITVFFIPDSPIYLVKKNKREEAGEALKKFWGPQCDTQTALDNIKAELDAISSDAKLSDLFTVRANFMALIVSLALMLFQQFSGINAVIFYAQSIFDAAGSEMNPAIGAIIIGVVQVVMTVASSLLIEKAGRRILLLQSSIIMGICLIVLGVYFQLKQSGSDVTNISFLPLGSLVLFIASFSLGLGPIPWLIMGELFSSEVKGVASGLAVMFNWALVFIITKTFAMMQISWGSGPTFYFFAAFMIVGTVFIFLKVPETKGKTNAQIQATLAGKK</sequence>
<dbReference type="Gene3D" id="1.20.1250.20">
    <property type="entry name" value="MFS general substrate transporter like domains"/>
    <property type="match status" value="1"/>
</dbReference>
<keyword evidence="7 12" id="KW-0472">Membrane</keyword>
<dbReference type="InterPro" id="IPR005828">
    <property type="entry name" value="MFS_sugar_transport-like"/>
</dbReference>
<feature type="transmembrane region" description="Helical" evidence="12">
    <location>
        <begin position="344"/>
        <end position="366"/>
    </location>
</feature>
<feature type="transmembrane region" description="Helical" evidence="12">
    <location>
        <begin position="172"/>
        <end position="193"/>
    </location>
</feature>
<dbReference type="SUPFAM" id="SSF103473">
    <property type="entry name" value="MFS general substrate transporter"/>
    <property type="match status" value="1"/>
</dbReference>
<dbReference type="GO" id="GO:0015574">
    <property type="term" value="F:trehalose transmembrane transporter activity"/>
    <property type="evidence" value="ECO:0007669"/>
    <property type="project" value="UniProtKB-ARBA"/>
</dbReference>
<gene>
    <name evidence="14" type="ORF">PVAND_004948</name>
</gene>
<keyword evidence="3" id="KW-1003">Cell membrane</keyword>
<dbReference type="InterPro" id="IPR036259">
    <property type="entry name" value="MFS_trans_sf"/>
</dbReference>
<comment type="caution">
    <text evidence="14">The sequence shown here is derived from an EMBL/GenBank/DDBJ whole genome shotgun (WGS) entry which is preliminary data.</text>
</comment>
<evidence type="ECO:0000256" key="3">
    <source>
        <dbReference type="ARBA" id="ARBA00022475"/>
    </source>
</evidence>
<evidence type="ECO:0000256" key="12">
    <source>
        <dbReference type="SAM" id="Phobius"/>
    </source>
</evidence>
<evidence type="ECO:0000259" key="13">
    <source>
        <dbReference type="PROSITE" id="PS50850"/>
    </source>
</evidence>
<keyword evidence="6 12" id="KW-1133">Transmembrane helix</keyword>
<feature type="transmembrane region" description="Helical" evidence="12">
    <location>
        <begin position="199"/>
        <end position="217"/>
    </location>
</feature>
<dbReference type="EMBL" id="JADBJN010000002">
    <property type="protein sequence ID" value="KAG5675008.1"/>
    <property type="molecule type" value="Genomic_DNA"/>
</dbReference>
<evidence type="ECO:0000256" key="8">
    <source>
        <dbReference type="ARBA" id="ARBA00023180"/>
    </source>
</evidence>
<reference evidence="14" key="1">
    <citation type="submission" date="2021-03" db="EMBL/GenBank/DDBJ databases">
        <title>Chromosome level genome of the anhydrobiotic midge Polypedilum vanderplanki.</title>
        <authorList>
            <person name="Yoshida Y."/>
            <person name="Kikawada T."/>
            <person name="Gusev O."/>
        </authorList>
    </citation>
    <scope>NUCLEOTIDE SEQUENCE</scope>
    <source>
        <strain evidence="14">NIAS01</strain>
        <tissue evidence="14">Whole body or cell culture</tissue>
    </source>
</reference>
<evidence type="ECO:0000256" key="7">
    <source>
        <dbReference type="ARBA" id="ARBA00023136"/>
    </source>
</evidence>
<keyword evidence="5 12" id="KW-0812">Transmembrane</keyword>
<dbReference type="GO" id="GO:0051119">
    <property type="term" value="F:sugar transmembrane transporter activity"/>
    <property type="evidence" value="ECO:0007669"/>
    <property type="project" value="InterPro"/>
</dbReference>
<dbReference type="PRINTS" id="PR00171">
    <property type="entry name" value="SUGRTRNSPORT"/>
</dbReference>
<dbReference type="GO" id="GO:0005886">
    <property type="term" value="C:plasma membrane"/>
    <property type="evidence" value="ECO:0007669"/>
    <property type="project" value="UniProtKB-SubCell"/>
</dbReference>
<dbReference type="InterPro" id="IPR050549">
    <property type="entry name" value="MFS_Trehalose_Transporter"/>
</dbReference>
<proteinExistence type="inferred from homology"/>
<dbReference type="InterPro" id="IPR005829">
    <property type="entry name" value="Sugar_transporter_CS"/>
</dbReference>
<feature type="transmembrane region" description="Helical" evidence="12">
    <location>
        <begin position="113"/>
        <end position="133"/>
    </location>
</feature>